<comment type="similarity">
    <text evidence="1">Belongs to the oxygen-dependent FAD-linked oxidoreductase family.</text>
</comment>
<dbReference type="InterPro" id="IPR050432">
    <property type="entry name" value="FAD-linked_Oxidoreductases_BP"/>
</dbReference>
<feature type="transmembrane region" description="Helical" evidence="3">
    <location>
        <begin position="619"/>
        <end position="639"/>
    </location>
</feature>
<dbReference type="PANTHER" id="PTHR13878:SF91">
    <property type="entry name" value="FAD BINDING DOMAIN PROTEIN (AFU_ORTHOLOGUE AFUA_6G12070)-RELATED"/>
    <property type="match status" value="1"/>
</dbReference>
<name>A0A5N5QBW3_9AGAM</name>
<keyword evidence="2" id="KW-0560">Oxidoreductase</keyword>
<dbReference type="PROSITE" id="PS51387">
    <property type="entry name" value="FAD_PCMH"/>
    <property type="match status" value="1"/>
</dbReference>
<dbReference type="InterPro" id="IPR006094">
    <property type="entry name" value="Oxid_FAD_bind_N"/>
</dbReference>
<dbReference type="SUPFAM" id="SSF56176">
    <property type="entry name" value="FAD-binding/transporter-associated domain-like"/>
    <property type="match status" value="1"/>
</dbReference>
<dbReference type="OrthoDB" id="9983560at2759"/>
<proteinExistence type="inferred from homology"/>
<organism evidence="6 7">
    <name type="scientific">Ceratobasidium theobromae</name>
    <dbReference type="NCBI Taxonomy" id="1582974"/>
    <lineage>
        <taxon>Eukaryota</taxon>
        <taxon>Fungi</taxon>
        <taxon>Dikarya</taxon>
        <taxon>Basidiomycota</taxon>
        <taxon>Agaricomycotina</taxon>
        <taxon>Agaricomycetes</taxon>
        <taxon>Cantharellales</taxon>
        <taxon>Ceratobasidiaceae</taxon>
        <taxon>Ceratobasidium</taxon>
    </lineage>
</organism>
<sequence>MLLALGFGFTVFSKLVASRSPFDVSEAEWNVLNTTVGGRLGRGVPHSRACFSLVGTNVTGSESQAECASIQQGYGTDTFRVSKFGGAVETQWEACQKTNEGCLLDANSPTNSSAYSPPKVCHQGSVSPYFISVQNADDVKNGFAFSKRTGVPLVIKNSGHDYTGRSFAPGTLALWTHNVKYINYFTSYLPEDCDVQGVPAITYGAGQDMESIYQFAEANNITFIGGSGKTVGAAGGWLQGGGHSILSNKYGMGVDRVVQFRIVTPDGELRVANACQNTDLFWALRGGGGGTFGVVMEATVEVVPNPVGTISLQWQLNPTLVNVLGLVKVVVLNSAQWVEDGWGGYVYPTASVLAHPSMNATQAAASLKPLTDFLSSVTDGSGGGAGSGANVTWYNYSTFMPLFEAIIAAPIPIGRNTAVASRLIPSSLFKPLALPALLTSTLSTFVLAGGQFAFFLTTPFSYKAAEGQTSITPVWRNAVWHAVTLQEWDYDAGSNAAKLAYAKVGAAIDPLRLLTLDGSSYQNEGDVYEPNWSSSFWGSNYDRLLELKQKYDPDGLLDCWHCVGWKGKQTPIAYSLRFVNLPGRNPRGTRAALESYSTGDDVNPNDRKLGIRFSMMVRIATYFTLALTVASTAFAAHLANGVYRIIYTPPQSETGDSPPHYLTLALPKVDATFSPILMGGVEEKAQWWNVTNSETNRDWRYIENVGHAGVSLSYPSMDPGTRVRGAGTESNDYTQYVLIDTETDGDYFVFPWASWDVVLNGNVEAGPKSRDAYFRDNFPESPDVVALRFEEVDVSRYEYAVWNQQEL</sequence>
<dbReference type="PANTHER" id="PTHR13878">
    <property type="entry name" value="GULONOLACTONE OXIDASE"/>
    <property type="match status" value="1"/>
</dbReference>
<dbReference type="Pfam" id="PF08031">
    <property type="entry name" value="BBE"/>
    <property type="match status" value="1"/>
</dbReference>
<evidence type="ECO:0000256" key="4">
    <source>
        <dbReference type="SAM" id="SignalP"/>
    </source>
</evidence>
<dbReference type="GO" id="GO:0071949">
    <property type="term" value="F:FAD binding"/>
    <property type="evidence" value="ECO:0007669"/>
    <property type="project" value="InterPro"/>
</dbReference>
<evidence type="ECO:0000259" key="5">
    <source>
        <dbReference type="PROSITE" id="PS51387"/>
    </source>
</evidence>
<feature type="domain" description="FAD-binding PCMH-type" evidence="5">
    <location>
        <begin position="123"/>
        <end position="305"/>
    </location>
</feature>
<evidence type="ECO:0000313" key="6">
    <source>
        <dbReference type="EMBL" id="KAB5589129.1"/>
    </source>
</evidence>
<dbReference type="AlphaFoldDB" id="A0A5N5QBW3"/>
<evidence type="ECO:0000313" key="7">
    <source>
        <dbReference type="Proteomes" id="UP000383932"/>
    </source>
</evidence>
<dbReference type="GO" id="GO:0016491">
    <property type="term" value="F:oxidoreductase activity"/>
    <property type="evidence" value="ECO:0007669"/>
    <property type="project" value="UniProtKB-KW"/>
</dbReference>
<keyword evidence="3" id="KW-0812">Transmembrane</keyword>
<evidence type="ECO:0000256" key="1">
    <source>
        <dbReference type="ARBA" id="ARBA00005466"/>
    </source>
</evidence>
<keyword evidence="3" id="KW-1133">Transmembrane helix</keyword>
<feature type="transmembrane region" description="Helical" evidence="3">
    <location>
        <begin position="432"/>
        <end position="456"/>
    </location>
</feature>
<dbReference type="InterPro" id="IPR016169">
    <property type="entry name" value="FAD-bd_PCMH_sub2"/>
</dbReference>
<dbReference type="Gene3D" id="3.30.465.10">
    <property type="match status" value="2"/>
</dbReference>
<gene>
    <name evidence="6" type="ORF">CTheo_7429</name>
</gene>
<dbReference type="Pfam" id="PF01565">
    <property type="entry name" value="FAD_binding_4"/>
    <property type="match status" value="1"/>
</dbReference>
<dbReference type="EMBL" id="SSOP01000313">
    <property type="protein sequence ID" value="KAB5589129.1"/>
    <property type="molecule type" value="Genomic_DNA"/>
</dbReference>
<comment type="caution">
    <text evidence="6">The sequence shown here is derived from an EMBL/GenBank/DDBJ whole genome shotgun (WGS) entry which is preliminary data.</text>
</comment>
<feature type="signal peptide" evidence="4">
    <location>
        <begin position="1"/>
        <end position="18"/>
    </location>
</feature>
<protein>
    <submittedName>
        <fullName evidence="6">Isoamyl alcohol oxidase</fullName>
    </submittedName>
</protein>
<dbReference type="InterPro" id="IPR016166">
    <property type="entry name" value="FAD-bd_PCMH"/>
</dbReference>
<dbReference type="InterPro" id="IPR036318">
    <property type="entry name" value="FAD-bd_PCMH-like_sf"/>
</dbReference>
<dbReference type="Proteomes" id="UP000383932">
    <property type="component" value="Unassembled WGS sequence"/>
</dbReference>
<keyword evidence="4" id="KW-0732">Signal</keyword>
<dbReference type="InterPro" id="IPR012951">
    <property type="entry name" value="BBE"/>
</dbReference>
<keyword evidence="7" id="KW-1185">Reference proteome</keyword>
<keyword evidence="3" id="KW-0472">Membrane</keyword>
<accession>A0A5N5QBW3</accession>
<evidence type="ECO:0000256" key="3">
    <source>
        <dbReference type="SAM" id="Phobius"/>
    </source>
</evidence>
<reference evidence="6 7" key="1">
    <citation type="journal article" date="2019" name="Fungal Biol. Biotechnol.">
        <title>Draft genome sequence of fastidious pathogen Ceratobasidium theobromae, which causes vascular-streak dieback in Theobroma cacao.</title>
        <authorList>
            <person name="Ali S.S."/>
            <person name="Asman A."/>
            <person name="Shao J."/>
            <person name="Firmansyah A.P."/>
            <person name="Susilo A.W."/>
            <person name="Rosmana A."/>
            <person name="McMahon P."/>
            <person name="Junaid M."/>
            <person name="Guest D."/>
            <person name="Kheng T.Y."/>
            <person name="Meinhardt L.W."/>
            <person name="Bailey B.A."/>
        </authorList>
    </citation>
    <scope>NUCLEOTIDE SEQUENCE [LARGE SCALE GENOMIC DNA]</scope>
    <source>
        <strain evidence="6 7">CT2</strain>
    </source>
</reference>
<evidence type="ECO:0000256" key="2">
    <source>
        <dbReference type="ARBA" id="ARBA00023002"/>
    </source>
</evidence>
<feature type="chain" id="PRO_5024269906" evidence="4">
    <location>
        <begin position="19"/>
        <end position="807"/>
    </location>
</feature>